<keyword evidence="2 4" id="KW-0808">Transferase</keyword>
<dbReference type="SUPFAM" id="SSF110710">
    <property type="entry name" value="TTHA0583/YokD-like"/>
    <property type="match status" value="1"/>
</dbReference>
<gene>
    <name evidence="5" type="ORF">GCM10009760_22820</name>
</gene>
<evidence type="ECO:0000313" key="5">
    <source>
        <dbReference type="EMBL" id="GAA2140008.1"/>
    </source>
</evidence>
<organism evidence="5 6">
    <name type="scientific">Kitasatospora kazusensis</name>
    <dbReference type="NCBI Taxonomy" id="407974"/>
    <lineage>
        <taxon>Bacteria</taxon>
        <taxon>Bacillati</taxon>
        <taxon>Actinomycetota</taxon>
        <taxon>Actinomycetes</taxon>
        <taxon>Kitasatosporales</taxon>
        <taxon>Streptomycetaceae</taxon>
        <taxon>Kitasatospora</taxon>
    </lineage>
</organism>
<sequence>MYSVADLTAHLRELGVREGEILLVQSSTKAIGAVEGGSAAIVAALREVLGPDGTLVVYTATPENSDTSPLAAMLTDGLTPEKLRAHRATMPPFDLARTPASTEMGRISEEVRTTRGAVRSAHPQTSFTALGPRAEELMAGHRLTCHLGEGSPTRRLYQAGARALLVGVPIWCCTAFHLAEYRQPDVPAMRYGCVVRDERGLRQWVHFEAARLEIRHFVPMGEALRERLGGLVTGRLGNAECFLLPVREGVDLATEWLLGQPR</sequence>
<proteinExistence type="inferred from homology"/>
<accession>A0ABN2ZC84</accession>
<dbReference type="PANTHER" id="PTHR11104">
    <property type="entry name" value="AMINOGLYCOSIDE N3-ACETYLTRANSFERASE"/>
    <property type="match status" value="1"/>
</dbReference>
<protein>
    <recommendedName>
        <fullName evidence="4">Aminoglycoside N(3)-acetyltransferase</fullName>
        <ecNumber evidence="4">2.3.1.-</ecNumber>
    </recommendedName>
</protein>
<keyword evidence="3 4" id="KW-0012">Acyltransferase</keyword>
<reference evidence="5 6" key="1">
    <citation type="journal article" date="2019" name="Int. J. Syst. Evol. Microbiol.">
        <title>The Global Catalogue of Microorganisms (GCM) 10K type strain sequencing project: providing services to taxonomists for standard genome sequencing and annotation.</title>
        <authorList>
            <consortium name="The Broad Institute Genomics Platform"/>
            <consortium name="The Broad Institute Genome Sequencing Center for Infectious Disease"/>
            <person name="Wu L."/>
            <person name="Ma J."/>
        </authorList>
    </citation>
    <scope>NUCLEOTIDE SEQUENCE [LARGE SCALE GENOMIC DNA]</scope>
    <source>
        <strain evidence="5 6">JCM 14560</strain>
    </source>
</reference>
<dbReference type="InterPro" id="IPR028345">
    <property type="entry name" value="Antibiotic_NAT-like"/>
</dbReference>
<comment type="catalytic activity">
    <reaction evidence="4">
        <text>a 2-deoxystreptamine antibiotic + acetyl-CoA = an N(3)-acetyl-2-deoxystreptamine antibiotic + CoA + H(+)</text>
        <dbReference type="Rhea" id="RHEA:12665"/>
        <dbReference type="ChEBI" id="CHEBI:15378"/>
        <dbReference type="ChEBI" id="CHEBI:57287"/>
        <dbReference type="ChEBI" id="CHEBI:57288"/>
        <dbReference type="ChEBI" id="CHEBI:57921"/>
        <dbReference type="ChEBI" id="CHEBI:77452"/>
        <dbReference type="EC" id="2.3.1.81"/>
    </reaction>
</comment>
<dbReference type="Proteomes" id="UP001422759">
    <property type="component" value="Unassembled WGS sequence"/>
</dbReference>
<dbReference type="RefSeq" id="WP_344463593.1">
    <property type="nucleotide sequence ID" value="NZ_BAAANT010000010.1"/>
</dbReference>
<keyword evidence="6" id="KW-1185">Reference proteome</keyword>
<evidence type="ECO:0000256" key="1">
    <source>
        <dbReference type="ARBA" id="ARBA00006383"/>
    </source>
</evidence>
<dbReference type="EMBL" id="BAAANT010000010">
    <property type="protein sequence ID" value="GAA2140008.1"/>
    <property type="molecule type" value="Genomic_DNA"/>
</dbReference>
<evidence type="ECO:0000256" key="4">
    <source>
        <dbReference type="RuleBase" id="RU365031"/>
    </source>
</evidence>
<dbReference type="EC" id="2.3.1.-" evidence="4"/>
<dbReference type="InterPro" id="IPR003679">
    <property type="entry name" value="Amioglycoside_AcTrfase"/>
</dbReference>
<dbReference type="PANTHER" id="PTHR11104:SF0">
    <property type="entry name" value="SPBETA PROPHAGE-DERIVED AMINOGLYCOSIDE N(3')-ACETYLTRANSFERASE-LIKE PROTEIN YOKD"/>
    <property type="match status" value="1"/>
</dbReference>
<evidence type="ECO:0000313" key="6">
    <source>
        <dbReference type="Proteomes" id="UP001422759"/>
    </source>
</evidence>
<keyword evidence="4" id="KW-0046">Antibiotic resistance</keyword>
<name>A0ABN2ZC84_9ACTN</name>
<evidence type="ECO:0000256" key="3">
    <source>
        <dbReference type="ARBA" id="ARBA00023315"/>
    </source>
</evidence>
<comment type="similarity">
    <text evidence="1 4">Belongs to the antibiotic N-acetyltransferase family.</text>
</comment>
<dbReference type="Pfam" id="PF02522">
    <property type="entry name" value="Antibiotic_NAT"/>
    <property type="match status" value="1"/>
</dbReference>
<comment type="caution">
    <text evidence="5">The sequence shown here is derived from an EMBL/GenBank/DDBJ whole genome shotgun (WGS) entry which is preliminary data.</text>
</comment>
<evidence type="ECO:0000256" key="2">
    <source>
        <dbReference type="ARBA" id="ARBA00022679"/>
    </source>
</evidence>